<dbReference type="KEGG" id="hro:HELRODRAFT_71907"/>
<dbReference type="RefSeq" id="XP_009011070.1">
    <property type="nucleotide sequence ID" value="XM_009012822.1"/>
</dbReference>
<evidence type="ECO:0000313" key="4">
    <source>
        <dbReference type="EnsemblMetazoa" id="HelroP71907"/>
    </source>
</evidence>
<comment type="similarity">
    <text evidence="1">Belongs to the BLOC1S1 family.</text>
</comment>
<dbReference type="GO" id="GO:0016197">
    <property type="term" value="P:endosomal transport"/>
    <property type="evidence" value="ECO:0000318"/>
    <property type="project" value="GO_Central"/>
</dbReference>
<reference evidence="4" key="3">
    <citation type="submission" date="2015-06" db="UniProtKB">
        <authorList>
            <consortium name="EnsemblMetazoa"/>
        </authorList>
    </citation>
    <scope>IDENTIFICATION</scope>
</reference>
<dbReference type="Proteomes" id="UP000015101">
    <property type="component" value="Unassembled WGS sequence"/>
</dbReference>
<evidence type="ECO:0000313" key="5">
    <source>
        <dbReference type="Proteomes" id="UP000015101"/>
    </source>
</evidence>
<accession>T1G0S9</accession>
<dbReference type="AlphaFoldDB" id="T1G0S9"/>
<evidence type="ECO:0000256" key="1">
    <source>
        <dbReference type="ARBA" id="ARBA00007133"/>
    </source>
</evidence>
<reference evidence="5" key="1">
    <citation type="submission" date="2012-12" db="EMBL/GenBank/DDBJ databases">
        <authorList>
            <person name="Hellsten U."/>
            <person name="Grimwood J."/>
            <person name="Chapman J.A."/>
            <person name="Shapiro H."/>
            <person name="Aerts A."/>
            <person name="Otillar R.P."/>
            <person name="Terry A.Y."/>
            <person name="Boore J.L."/>
            <person name="Simakov O."/>
            <person name="Marletaz F."/>
            <person name="Cho S.-J."/>
            <person name="Edsinger-Gonzales E."/>
            <person name="Havlak P."/>
            <person name="Kuo D.-H."/>
            <person name="Larsson T."/>
            <person name="Lv J."/>
            <person name="Arendt D."/>
            <person name="Savage R."/>
            <person name="Osoegawa K."/>
            <person name="de Jong P."/>
            <person name="Lindberg D.R."/>
            <person name="Seaver E.C."/>
            <person name="Weisblat D.A."/>
            <person name="Putnam N.H."/>
            <person name="Grigoriev I.V."/>
            <person name="Rokhsar D.S."/>
        </authorList>
    </citation>
    <scope>NUCLEOTIDE SEQUENCE</scope>
</reference>
<dbReference type="OMA" id="WMKIMEY"/>
<dbReference type="CTD" id="20214677"/>
<keyword evidence="5" id="KW-1185">Reference proteome</keyword>
<dbReference type="PANTHER" id="PTHR13073">
    <property type="entry name" value="BLOC-1 COMPLEX SUBUNIT 1"/>
    <property type="match status" value="1"/>
</dbReference>
<dbReference type="InParanoid" id="T1G0S9"/>
<dbReference type="EMBL" id="KB095858">
    <property type="protein sequence ID" value="ESO10801.1"/>
    <property type="molecule type" value="Genomic_DNA"/>
</dbReference>
<dbReference type="OrthoDB" id="20018at2759"/>
<evidence type="ECO:0000256" key="2">
    <source>
        <dbReference type="ARBA" id="ARBA00019577"/>
    </source>
</evidence>
<dbReference type="PANTHER" id="PTHR13073:SF0">
    <property type="entry name" value="BIOGENESIS OF LYSOSOME-RELATED ORGANELLES COMPLEX 1 SUBUNIT 1"/>
    <property type="match status" value="1"/>
</dbReference>
<sequence length="149" mass="17316">MLSSMVKEHQAKQAQNRELQEKRRLEATVATTKFANALVDSLNKGVGQAYVNQKKLDTETKILHANVMQLTKQTNLWLKLINDFNQAVKEIGDVENWSRSIEADMRTISSALEYVYKSNKVYFYTRTHTHTHTHRQTDTHSHTQIHIYS</sequence>
<gene>
    <name evidence="4" type="primary">20214677</name>
    <name evidence="3" type="ORF">HELRODRAFT_71907</name>
</gene>
<name>T1G0S9_HELRO</name>
<dbReference type="HOGENOM" id="CLU_115602_3_0_1"/>
<dbReference type="EMBL" id="AMQM01002750">
    <property type="status" value="NOT_ANNOTATED_CDS"/>
    <property type="molecule type" value="Genomic_DNA"/>
</dbReference>
<proteinExistence type="inferred from homology"/>
<dbReference type="FunCoup" id="T1G0S9">
    <property type="interactions" value="68"/>
</dbReference>
<dbReference type="eggNOG" id="KOG3390">
    <property type="taxonomic scope" value="Eukaryota"/>
</dbReference>
<dbReference type="GeneID" id="20214677"/>
<protein>
    <recommendedName>
        <fullName evidence="2">Biogenesis of lysosome-related organelles complex 1 subunit 1</fullName>
    </recommendedName>
</protein>
<reference evidence="3 5" key="2">
    <citation type="journal article" date="2013" name="Nature">
        <title>Insights into bilaterian evolution from three spiralian genomes.</title>
        <authorList>
            <person name="Simakov O."/>
            <person name="Marletaz F."/>
            <person name="Cho S.J."/>
            <person name="Edsinger-Gonzales E."/>
            <person name="Havlak P."/>
            <person name="Hellsten U."/>
            <person name="Kuo D.H."/>
            <person name="Larsson T."/>
            <person name="Lv J."/>
            <person name="Arendt D."/>
            <person name="Savage R."/>
            <person name="Osoegawa K."/>
            <person name="de Jong P."/>
            <person name="Grimwood J."/>
            <person name="Chapman J.A."/>
            <person name="Shapiro H."/>
            <person name="Aerts A."/>
            <person name="Otillar R.P."/>
            <person name="Terry A.Y."/>
            <person name="Boore J.L."/>
            <person name="Grigoriev I.V."/>
            <person name="Lindberg D.R."/>
            <person name="Seaver E.C."/>
            <person name="Weisblat D.A."/>
            <person name="Putnam N.H."/>
            <person name="Rokhsar D.S."/>
        </authorList>
    </citation>
    <scope>NUCLEOTIDE SEQUENCE</scope>
</reference>
<evidence type="ECO:0000313" key="3">
    <source>
        <dbReference type="EMBL" id="ESO10801.1"/>
    </source>
</evidence>
<dbReference type="EnsemblMetazoa" id="HelroT71907">
    <property type="protein sequence ID" value="HelroP71907"/>
    <property type="gene ID" value="HelroG71907"/>
</dbReference>
<dbReference type="STRING" id="6412.T1G0S9"/>
<dbReference type="GO" id="GO:0031083">
    <property type="term" value="C:BLOC-1 complex"/>
    <property type="evidence" value="ECO:0000318"/>
    <property type="project" value="GO_Central"/>
</dbReference>
<dbReference type="InterPro" id="IPR009395">
    <property type="entry name" value="BLOC1S1"/>
</dbReference>
<dbReference type="Pfam" id="PF06320">
    <property type="entry name" value="GCN5L1"/>
    <property type="match status" value="1"/>
</dbReference>
<organism evidence="4 5">
    <name type="scientific">Helobdella robusta</name>
    <name type="common">Californian leech</name>
    <dbReference type="NCBI Taxonomy" id="6412"/>
    <lineage>
        <taxon>Eukaryota</taxon>
        <taxon>Metazoa</taxon>
        <taxon>Spiralia</taxon>
        <taxon>Lophotrochozoa</taxon>
        <taxon>Annelida</taxon>
        <taxon>Clitellata</taxon>
        <taxon>Hirudinea</taxon>
        <taxon>Rhynchobdellida</taxon>
        <taxon>Glossiphoniidae</taxon>
        <taxon>Helobdella</taxon>
    </lineage>
</organism>